<feature type="domain" description="Conserved Oligomeric Golgi complex subunit 6 C-terminal" evidence="11">
    <location>
        <begin position="177"/>
        <end position="635"/>
    </location>
</feature>
<evidence type="ECO:0000259" key="10">
    <source>
        <dbReference type="Pfam" id="PF06419"/>
    </source>
</evidence>
<evidence type="ECO:0000259" key="11">
    <source>
        <dbReference type="Pfam" id="PF20653"/>
    </source>
</evidence>
<organism evidence="12">
    <name type="scientific">Arcella intermedia</name>
    <dbReference type="NCBI Taxonomy" id="1963864"/>
    <lineage>
        <taxon>Eukaryota</taxon>
        <taxon>Amoebozoa</taxon>
        <taxon>Tubulinea</taxon>
        <taxon>Elardia</taxon>
        <taxon>Arcellinida</taxon>
        <taxon>Sphaerothecina</taxon>
        <taxon>Arcellidae</taxon>
        <taxon>Arcella</taxon>
    </lineage>
</organism>
<keyword evidence="7 9" id="KW-0472">Membrane</keyword>
<dbReference type="GO" id="GO:0006891">
    <property type="term" value="P:intra-Golgi vesicle-mediated transport"/>
    <property type="evidence" value="ECO:0007669"/>
    <property type="project" value="UniProtKB-UniRule"/>
</dbReference>
<comment type="function">
    <text evidence="9">Required for normal Golgi function.</text>
</comment>
<feature type="domain" description="Conserved oligomeric complex COG6 N-terminal" evidence="10">
    <location>
        <begin position="35"/>
        <end position="143"/>
    </location>
</feature>
<dbReference type="GO" id="GO:0017119">
    <property type="term" value="C:Golgi transport complex"/>
    <property type="evidence" value="ECO:0007669"/>
    <property type="project" value="UniProtKB-UniRule"/>
</dbReference>
<dbReference type="InterPro" id="IPR048369">
    <property type="entry name" value="COG6_C"/>
</dbReference>
<evidence type="ECO:0000313" key="12">
    <source>
        <dbReference type="EMBL" id="NDV30148.1"/>
    </source>
</evidence>
<keyword evidence="5 9" id="KW-0653">Protein transport</keyword>
<evidence type="ECO:0000256" key="2">
    <source>
        <dbReference type="ARBA" id="ARBA00011023"/>
    </source>
</evidence>
<dbReference type="GO" id="GO:0000139">
    <property type="term" value="C:Golgi membrane"/>
    <property type="evidence" value="ECO:0007669"/>
    <property type="project" value="UniProtKB-SubCell"/>
</dbReference>
<keyword evidence="6 9" id="KW-0333">Golgi apparatus</keyword>
<dbReference type="InterPro" id="IPR048368">
    <property type="entry name" value="COG6_N"/>
</dbReference>
<evidence type="ECO:0000256" key="5">
    <source>
        <dbReference type="ARBA" id="ARBA00022927"/>
    </source>
</evidence>
<dbReference type="PANTHER" id="PTHR21506">
    <property type="entry name" value="COMPONENT OF OLIGOMERIC GOLGI COMPLEX 6"/>
    <property type="match status" value="1"/>
</dbReference>
<comment type="subcellular location">
    <subcellularLocation>
        <location evidence="1 9">Golgi apparatus membrane</location>
        <topology evidence="1 9">Peripheral membrane protein</topology>
    </subcellularLocation>
</comment>
<dbReference type="Pfam" id="PF20653">
    <property type="entry name" value="COG6_C"/>
    <property type="match status" value="1"/>
</dbReference>
<evidence type="ECO:0000256" key="7">
    <source>
        <dbReference type="ARBA" id="ARBA00023136"/>
    </source>
</evidence>
<dbReference type="GO" id="GO:0015031">
    <property type="term" value="P:protein transport"/>
    <property type="evidence" value="ECO:0007669"/>
    <property type="project" value="UniProtKB-KW"/>
</dbReference>
<dbReference type="InterPro" id="IPR010490">
    <property type="entry name" value="COG6"/>
</dbReference>
<keyword evidence="4 9" id="KW-0813">Transport</keyword>
<protein>
    <recommendedName>
        <fullName evidence="3 9">Conserved oligomeric Golgi complex subunit 6</fullName>
        <shortName evidence="9">COG complex subunit 6</shortName>
    </recommendedName>
    <alternativeName>
        <fullName evidence="8 9">Component of oligomeric Golgi complex 6</fullName>
    </alternativeName>
</protein>
<dbReference type="SMART" id="SM01087">
    <property type="entry name" value="COG6"/>
    <property type="match status" value="1"/>
</dbReference>
<accession>A0A6B2KZW9</accession>
<dbReference type="Pfam" id="PF06419">
    <property type="entry name" value="COG6_N"/>
    <property type="match status" value="1"/>
</dbReference>
<evidence type="ECO:0000256" key="6">
    <source>
        <dbReference type="ARBA" id="ARBA00023034"/>
    </source>
</evidence>
<dbReference type="EMBL" id="GIBP01001179">
    <property type="protein sequence ID" value="NDV30148.1"/>
    <property type="molecule type" value="Transcribed_RNA"/>
</dbReference>
<evidence type="ECO:0000256" key="3">
    <source>
        <dbReference type="ARBA" id="ARBA00020973"/>
    </source>
</evidence>
<dbReference type="PANTHER" id="PTHR21506:SF0">
    <property type="entry name" value="CONSERVED OLIGOMERIC GOLGI COMPLEX SUBUNIT 6"/>
    <property type="match status" value="1"/>
</dbReference>
<evidence type="ECO:0000256" key="9">
    <source>
        <dbReference type="RuleBase" id="RU365075"/>
    </source>
</evidence>
<evidence type="ECO:0000256" key="4">
    <source>
        <dbReference type="ARBA" id="ARBA00022448"/>
    </source>
</evidence>
<sequence>MEAEVNVVLKKKLEKILSIDTNNDAFLLALNHLPEFYQKNTLSSRLHLKDVMETRSLVVHKEFLAAYKAVEMELEKVEGNVKGLVEGCEGMARRLEATKVQSGSLLKRAEEIYNANAQNEAQRVLIAEFLSRFQLSEEEGNYLLKPVEIEDVRFFEILKKVRHIHNQCKVLLRTQHQRAGLEIMDNMSEYMESAYKKLYRWVKNECRSLDKELPEISSLLPEAFASLQERPVLMSYCLDEVGETRNKVVKRSYLLALTQGGPSGIPRPIELHAHDPRRYVGDMAAWIHQALASESELISSLLRRCNSETEEQKRKYDENKAKTLNKCLSDVCLPFKTRALQVLTSKLGLSTTYHLATLLQFYKNNFLKLLGPGSTLVKTFAECREEMMKFFFSVAKKQLERLESVPPIPPIDLSPPHEILEAVHISVEILGIIDYSYVNQEEQIAECAQIVQATLMPLIEVTIQSTPSLSGIPKCIYILNCTSLIKGALEGRHYGSAQLELLNAHIEKVLTDLIKFQASSILEDCGIASLISNINKAKSSYAAGQPLSSMPTMDINTISKVLRMFDSKLLDLGTMSMSMIDKLQSQQLRFQVRLMVSSSIHSAYSDLYNILLDPSNGFPNPETLFRYKPDQVKNIIDPS</sequence>
<dbReference type="AlphaFoldDB" id="A0A6B2KZW9"/>
<evidence type="ECO:0000256" key="1">
    <source>
        <dbReference type="ARBA" id="ARBA00004395"/>
    </source>
</evidence>
<comment type="similarity">
    <text evidence="2 9">Belongs to the COG6 family.</text>
</comment>
<name>A0A6B2KZW9_9EUKA</name>
<comment type="subunit">
    <text evidence="9">Component of the conserved oligomeric Golgi complex.</text>
</comment>
<reference evidence="12" key="1">
    <citation type="journal article" date="2020" name="J. Eukaryot. Microbiol.">
        <title>De novo Sequencing, Assembly and Annotation of the Transcriptome for the Free-Living Testate Amoeba Arcella intermedia.</title>
        <authorList>
            <person name="Ribeiro G.M."/>
            <person name="Porfirio-Sousa A.L."/>
            <person name="Maurer-Alcala X.X."/>
            <person name="Katz L.A."/>
            <person name="Lahr D.J.G."/>
        </authorList>
    </citation>
    <scope>NUCLEOTIDE SEQUENCE</scope>
</reference>
<evidence type="ECO:0000256" key="8">
    <source>
        <dbReference type="ARBA" id="ARBA00031348"/>
    </source>
</evidence>
<proteinExistence type="inferred from homology"/>